<accession>A0A0P1AIX1</accession>
<evidence type="ECO:0000313" key="2">
    <source>
        <dbReference type="Proteomes" id="UP000054928"/>
    </source>
</evidence>
<reference evidence="2" key="1">
    <citation type="submission" date="2014-09" db="EMBL/GenBank/DDBJ databases">
        <authorList>
            <person name="Sharma Rahul"/>
            <person name="Thines Marco"/>
        </authorList>
    </citation>
    <scope>NUCLEOTIDE SEQUENCE [LARGE SCALE GENOMIC DNA]</scope>
</reference>
<name>A0A0P1AIX1_PLAHL</name>
<dbReference type="Proteomes" id="UP000054928">
    <property type="component" value="Unassembled WGS sequence"/>
</dbReference>
<evidence type="ECO:0000313" key="1">
    <source>
        <dbReference type="EMBL" id="CEG40874.1"/>
    </source>
</evidence>
<dbReference type="GeneID" id="36406108"/>
<sequence length="69" mass="7792">MCVLGDAVDNSGRSMMNKRGEERITLSGLFNYVVISSNDFAFLIKESDLRSLCLEANNDMTGNIEFFYK</sequence>
<protein>
    <submittedName>
        <fullName evidence="1">Uncharacterized protein</fullName>
    </submittedName>
</protein>
<organism evidence="1 2">
    <name type="scientific">Plasmopara halstedii</name>
    <name type="common">Downy mildew of sunflower</name>
    <dbReference type="NCBI Taxonomy" id="4781"/>
    <lineage>
        <taxon>Eukaryota</taxon>
        <taxon>Sar</taxon>
        <taxon>Stramenopiles</taxon>
        <taxon>Oomycota</taxon>
        <taxon>Peronosporomycetes</taxon>
        <taxon>Peronosporales</taxon>
        <taxon>Peronosporaceae</taxon>
        <taxon>Plasmopara</taxon>
    </lineage>
</organism>
<dbReference type="EMBL" id="CCYD01000524">
    <property type="protein sequence ID" value="CEG40874.1"/>
    <property type="molecule type" value="Genomic_DNA"/>
</dbReference>
<dbReference type="RefSeq" id="XP_024577243.1">
    <property type="nucleotide sequence ID" value="XM_024726579.1"/>
</dbReference>
<proteinExistence type="predicted"/>
<dbReference type="AlphaFoldDB" id="A0A0P1AIX1"/>
<keyword evidence="2" id="KW-1185">Reference proteome</keyword>